<evidence type="ECO:0000256" key="7">
    <source>
        <dbReference type="ARBA" id="ARBA00023125"/>
    </source>
</evidence>
<dbReference type="Proteomes" id="UP001301958">
    <property type="component" value="Unassembled WGS sequence"/>
</dbReference>
<dbReference type="SMART" id="SM00976">
    <property type="entry name" value="Telo_bind"/>
    <property type="match status" value="1"/>
</dbReference>
<dbReference type="InterPro" id="IPR028389">
    <property type="entry name" value="POT1"/>
</dbReference>
<sequence>MPPSSLASRKEEPLPDTFIELNDVLNENVTPGRLINVIGTVTDCRAPVKTNGTDFKSCWTLKDLSIEDEPYGIALNIFRPEKAMPKVSAADVAVLLKVKVQRYQNNISLITNHGTTIRVYKSPRIPRPPNSAKVALTPPSCPGDSRPEPTDQINRYVSVFYQKLDKYSIPDDSEFKERLEVSMHVKDKFSLLKDVQEGSFHDLIVCVVRAPYYDHDGKATLYVSDYTENPKFHLQTWEGLIETGGDPWGYTSAGVATPKRDWQGPDGKKSMQVTIYPPHANVLVEDEVTIGKWLYLRNVQIKYGRDGNNLEGFLREDQKYPTKINLSVFDLESGTRDSIDPRLRSAYQRFKASETGKKRQKKSIAEAKVAGESLKRKASEPALNDKDTTTLNRKARRLQQRAAREQNNDTGLQHFEQKHPENQLVVVKEKKVQQAQKVNRIGSPDLGSHFNGQVTCESHYENYTTIKSMLEPAYFDKEIDGEKVTLPLPFVNHKYQSHVRVVDFWPDSLEDFAVSRKKDQLRDIMFSDGESSSGESGSILEEEDDDEPTSSASRAWEWSFALHLEDVPLSATVSPSPKSSVWVIVNNAAGQCLTDLDATDLRKNPRVLAKLREKMGVLWGNLEDINAEQEDPQNLTSVTKPNKGKGVLVPKPTLTSSGTRVEEKLGASKELDSKPFMCCIQQYGVKDPETKEWVRTFGMFGVRIRSSNEFYS</sequence>
<evidence type="ECO:0000256" key="2">
    <source>
        <dbReference type="ARBA" id="ARBA00004574"/>
    </source>
</evidence>
<dbReference type="InterPro" id="IPR032042">
    <property type="entry name" value="POT1PC"/>
</dbReference>
<dbReference type="GO" id="GO:0032210">
    <property type="term" value="P:regulation of telomere maintenance via telomerase"/>
    <property type="evidence" value="ECO:0007669"/>
    <property type="project" value="TreeGrafter"/>
</dbReference>
<evidence type="ECO:0000256" key="8">
    <source>
        <dbReference type="ARBA" id="ARBA00023242"/>
    </source>
</evidence>
<evidence type="ECO:0000256" key="4">
    <source>
        <dbReference type="ARBA" id="ARBA00015253"/>
    </source>
</evidence>
<evidence type="ECO:0000256" key="3">
    <source>
        <dbReference type="ARBA" id="ARBA00008442"/>
    </source>
</evidence>
<evidence type="ECO:0000313" key="11">
    <source>
        <dbReference type="EMBL" id="KAK4220819.1"/>
    </source>
</evidence>
<dbReference type="GO" id="GO:0016233">
    <property type="term" value="P:telomere capping"/>
    <property type="evidence" value="ECO:0007669"/>
    <property type="project" value="TreeGrafter"/>
</dbReference>
<keyword evidence="7" id="KW-0238">DNA-binding</keyword>
<feature type="region of interest" description="Disordered" evidence="9">
    <location>
        <begin position="128"/>
        <end position="148"/>
    </location>
</feature>
<name>A0AAN6YK79_9PEZI</name>
<comment type="similarity">
    <text evidence="3">Belongs to the telombin family.</text>
</comment>
<dbReference type="Pfam" id="PF02765">
    <property type="entry name" value="POT1"/>
    <property type="match status" value="1"/>
</dbReference>
<organism evidence="11 12">
    <name type="scientific">Podospora fimiseda</name>
    <dbReference type="NCBI Taxonomy" id="252190"/>
    <lineage>
        <taxon>Eukaryota</taxon>
        <taxon>Fungi</taxon>
        <taxon>Dikarya</taxon>
        <taxon>Ascomycota</taxon>
        <taxon>Pezizomycotina</taxon>
        <taxon>Sordariomycetes</taxon>
        <taxon>Sordariomycetidae</taxon>
        <taxon>Sordariales</taxon>
        <taxon>Podosporaceae</taxon>
        <taxon>Podospora</taxon>
    </lineage>
</organism>
<reference evidence="11" key="1">
    <citation type="journal article" date="2023" name="Mol. Phylogenet. Evol.">
        <title>Genome-scale phylogeny and comparative genomics of the fungal order Sordariales.</title>
        <authorList>
            <person name="Hensen N."/>
            <person name="Bonometti L."/>
            <person name="Westerberg I."/>
            <person name="Brannstrom I.O."/>
            <person name="Guillou S."/>
            <person name="Cros-Aarteil S."/>
            <person name="Calhoun S."/>
            <person name="Haridas S."/>
            <person name="Kuo A."/>
            <person name="Mondo S."/>
            <person name="Pangilinan J."/>
            <person name="Riley R."/>
            <person name="LaButti K."/>
            <person name="Andreopoulos B."/>
            <person name="Lipzen A."/>
            <person name="Chen C."/>
            <person name="Yan M."/>
            <person name="Daum C."/>
            <person name="Ng V."/>
            <person name="Clum A."/>
            <person name="Steindorff A."/>
            <person name="Ohm R.A."/>
            <person name="Martin F."/>
            <person name="Silar P."/>
            <person name="Natvig D.O."/>
            <person name="Lalanne C."/>
            <person name="Gautier V."/>
            <person name="Ament-Velasquez S.L."/>
            <person name="Kruys A."/>
            <person name="Hutchinson M.I."/>
            <person name="Powell A.J."/>
            <person name="Barry K."/>
            <person name="Miller A.N."/>
            <person name="Grigoriev I.V."/>
            <person name="Debuchy R."/>
            <person name="Gladieux P."/>
            <person name="Hiltunen Thoren M."/>
            <person name="Johannesson H."/>
        </authorList>
    </citation>
    <scope>NUCLEOTIDE SEQUENCE</scope>
    <source>
        <strain evidence="11">CBS 990.96</strain>
    </source>
</reference>
<dbReference type="InterPro" id="IPR012340">
    <property type="entry name" value="NA-bd_OB-fold"/>
</dbReference>
<feature type="compositionally biased region" description="Low complexity" evidence="9">
    <location>
        <begin position="527"/>
        <end position="539"/>
    </location>
</feature>
<dbReference type="GO" id="GO:0098505">
    <property type="term" value="F:G-rich strand telomeric DNA binding"/>
    <property type="evidence" value="ECO:0007669"/>
    <property type="project" value="TreeGrafter"/>
</dbReference>
<dbReference type="PANTHER" id="PTHR14513">
    <property type="entry name" value="PROTECTION OF TELOMERES 1"/>
    <property type="match status" value="1"/>
</dbReference>
<reference evidence="11" key="2">
    <citation type="submission" date="2023-05" db="EMBL/GenBank/DDBJ databases">
        <authorList>
            <consortium name="Lawrence Berkeley National Laboratory"/>
            <person name="Steindorff A."/>
            <person name="Hensen N."/>
            <person name="Bonometti L."/>
            <person name="Westerberg I."/>
            <person name="Brannstrom I.O."/>
            <person name="Guillou S."/>
            <person name="Cros-Aarteil S."/>
            <person name="Calhoun S."/>
            <person name="Haridas S."/>
            <person name="Kuo A."/>
            <person name="Mondo S."/>
            <person name="Pangilinan J."/>
            <person name="Riley R."/>
            <person name="Labutti K."/>
            <person name="Andreopoulos B."/>
            <person name="Lipzen A."/>
            <person name="Chen C."/>
            <person name="Yanf M."/>
            <person name="Daum C."/>
            <person name="Ng V."/>
            <person name="Clum A."/>
            <person name="Ohm R."/>
            <person name="Martin F."/>
            <person name="Silar P."/>
            <person name="Natvig D."/>
            <person name="Lalanne C."/>
            <person name="Gautier V."/>
            <person name="Ament-Velasquez S.L."/>
            <person name="Kruys A."/>
            <person name="Hutchinson M.I."/>
            <person name="Powell A.J."/>
            <person name="Barry K."/>
            <person name="Miller A.N."/>
            <person name="Grigoriev I.V."/>
            <person name="Debuchy R."/>
            <person name="Gladieux P."/>
            <person name="Thoren M.H."/>
            <person name="Johannesson H."/>
        </authorList>
    </citation>
    <scope>NUCLEOTIDE SEQUENCE</scope>
    <source>
        <strain evidence="11">CBS 990.96</strain>
    </source>
</reference>
<dbReference type="EMBL" id="MU865633">
    <property type="protein sequence ID" value="KAK4220819.1"/>
    <property type="molecule type" value="Genomic_DNA"/>
</dbReference>
<dbReference type="FunFam" id="2.40.50.140:FF:000303">
    <property type="entry name" value="Protection of telomeres protein 1"/>
    <property type="match status" value="1"/>
</dbReference>
<comment type="caution">
    <text evidence="11">The sequence shown here is derived from an EMBL/GenBank/DDBJ whole genome shotgun (WGS) entry which is preliminary data.</text>
</comment>
<dbReference type="AlphaFoldDB" id="A0AAN6YK79"/>
<keyword evidence="8" id="KW-0539">Nucleus</keyword>
<dbReference type="Pfam" id="PF16686">
    <property type="entry name" value="POT1PC"/>
    <property type="match status" value="1"/>
</dbReference>
<accession>A0AAN6YK79</accession>
<proteinExistence type="inferred from homology"/>
<dbReference type="Gene3D" id="2.40.50.140">
    <property type="entry name" value="Nucleic acid-binding proteins"/>
    <property type="match status" value="2"/>
</dbReference>
<keyword evidence="12" id="KW-1185">Reference proteome</keyword>
<dbReference type="GO" id="GO:0000783">
    <property type="term" value="C:nuclear telomere cap complex"/>
    <property type="evidence" value="ECO:0007669"/>
    <property type="project" value="TreeGrafter"/>
</dbReference>
<feature type="domain" description="Telomeric single stranded DNA binding POT1/Cdc13" evidence="10">
    <location>
        <begin position="18"/>
        <end position="165"/>
    </location>
</feature>
<dbReference type="InterPro" id="IPR011564">
    <property type="entry name" value="Telomer_end-bd_POT1/Cdc13"/>
</dbReference>
<dbReference type="SUPFAM" id="SSF50249">
    <property type="entry name" value="Nucleic acid-binding proteins"/>
    <property type="match status" value="2"/>
</dbReference>
<keyword evidence="5" id="KW-0158">Chromosome</keyword>
<evidence type="ECO:0000259" key="10">
    <source>
        <dbReference type="SMART" id="SM00976"/>
    </source>
</evidence>
<gene>
    <name evidence="11" type="ORF">QBC38DRAFT_493347</name>
</gene>
<dbReference type="PANTHER" id="PTHR14513:SF0">
    <property type="entry name" value="PROTECTION OF TELOMERES PROTEIN 1"/>
    <property type="match status" value="1"/>
</dbReference>
<evidence type="ECO:0000256" key="6">
    <source>
        <dbReference type="ARBA" id="ARBA00022895"/>
    </source>
</evidence>
<evidence type="ECO:0000256" key="5">
    <source>
        <dbReference type="ARBA" id="ARBA00022454"/>
    </source>
</evidence>
<evidence type="ECO:0000256" key="1">
    <source>
        <dbReference type="ARBA" id="ARBA00004123"/>
    </source>
</evidence>
<keyword evidence="6" id="KW-0779">Telomere</keyword>
<protein>
    <recommendedName>
        <fullName evidence="4">Protection of telomeres protein 1</fullName>
    </recommendedName>
</protein>
<evidence type="ECO:0000313" key="12">
    <source>
        <dbReference type="Proteomes" id="UP001301958"/>
    </source>
</evidence>
<dbReference type="GO" id="GO:0010521">
    <property type="term" value="F:telomerase inhibitor activity"/>
    <property type="evidence" value="ECO:0007669"/>
    <property type="project" value="TreeGrafter"/>
</dbReference>
<evidence type="ECO:0000256" key="9">
    <source>
        <dbReference type="SAM" id="MobiDB-lite"/>
    </source>
</evidence>
<feature type="region of interest" description="Disordered" evidence="9">
    <location>
        <begin position="527"/>
        <end position="551"/>
    </location>
</feature>
<comment type="subcellular location">
    <subcellularLocation>
        <location evidence="2">Chromosome</location>
        <location evidence="2">Telomere</location>
    </subcellularLocation>
    <subcellularLocation>
        <location evidence="1">Nucleus</location>
    </subcellularLocation>
</comment>